<sequence length="81" mass="9758">MKKLLIGILFASSLSSAAFAADYYRDGGQDDYHYVNQYEARGRAEGRYWENQGRNEGQYWQAHNYQHQHYYQNDEHNHYFD</sequence>
<dbReference type="RefSeq" id="WP_102950390.1">
    <property type="nucleotide sequence ID" value="NZ_CP024847.1"/>
</dbReference>
<feature type="chain" id="PRO_5014404874" evidence="1">
    <location>
        <begin position="21"/>
        <end position="81"/>
    </location>
</feature>
<accession>A0A2I7N3Q1</accession>
<evidence type="ECO:0000313" key="2">
    <source>
        <dbReference type="EMBL" id="AUR51090.1"/>
    </source>
</evidence>
<gene>
    <name evidence="2" type="ORF">CUN60_01795</name>
</gene>
<evidence type="ECO:0000256" key="1">
    <source>
        <dbReference type="SAM" id="SignalP"/>
    </source>
</evidence>
<reference evidence="3" key="1">
    <citation type="submission" date="2017-11" db="EMBL/GenBank/DDBJ databases">
        <authorList>
            <person name="Chan K.G."/>
            <person name="Lee L.S."/>
        </authorList>
    </citation>
    <scope>NUCLEOTIDE SEQUENCE [LARGE SCALE GENOMIC DNA]</scope>
    <source>
        <strain evidence="3">DSM 100970</strain>
    </source>
</reference>
<feature type="signal peptide" evidence="1">
    <location>
        <begin position="1"/>
        <end position="20"/>
    </location>
</feature>
<protein>
    <submittedName>
        <fullName evidence="2">Uncharacterized protein</fullName>
    </submittedName>
</protein>
<dbReference type="EMBL" id="CP024847">
    <property type="protein sequence ID" value="AUR51090.1"/>
    <property type="molecule type" value="Genomic_DNA"/>
</dbReference>
<proteinExistence type="predicted"/>
<organism evidence="2 3">
    <name type="scientific">Aquella oligotrophica</name>
    <dbReference type="NCBI Taxonomy" id="2067065"/>
    <lineage>
        <taxon>Bacteria</taxon>
        <taxon>Pseudomonadati</taxon>
        <taxon>Pseudomonadota</taxon>
        <taxon>Betaproteobacteria</taxon>
        <taxon>Neisseriales</taxon>
        <taxon>Neisseriaceae</taxon>
        <taxon>Aquella</taxon>
    </lineage>
</organism>
<dbReference type="Proteomes" id="UP000236655">
    <property type="component" value="Chromosome"/>
</dbReference>
<evidence type="ECO:0000313" key="3">
    <source>
        <dbReference type="Proteomes" id="UP000236655"/>
    </source>
</evidence>
<dbReference type="KEGG" id="nba:CUN60_01795"/>
<name>A0A2I7N3Q1_9NEIS</name>
<dbReference type="AlphaFoldDB" id="A0A2I7N3Q1"/>
<keyword evidence="3" id="KW-1185">Reference proteome</keyword>
<keyword evidence="1" id="KW-0732">Signal</keyword>